<name>A0A2T0N4Q8_9ACTN</name>
<dbReference type="Proteomes" id="UP000238312">
    <property type="component" value="Unassembled WGS sequence"/>
</dbReference>
<evidence type="ECO:0000313" key="3">
    <source>
        <dbReference type="Proteomes" id="UP000238312"/>
    </source>
</evidence>
<accession>A0A2T0N4Q8</accession>
<proteinExistence type="predicted"/>
<dbReference type="InterPro" id="IPR045770">
    <property type="entry name" value="DUF6223"/>
</dbReference>
<dbReference type="EMBL" id="PVNG01000004">
    <property type="protein sequence ID" value="PRX67351.1"/>
    <property type="molecule type" value="Genomic_DNA"/>
</dbReference>
<comment type="caution">
    <text evidence="2">The sequence shown here is derived from an EMBL/GenBank/DDBJ whole genome shotgun (WGS) entry which is preliminary data.</text>
</comment>
<feature type="transmembrane region" description="Helical" evidence="1">
    <location>
        <begin position="103"/>
        <end position="124"/>
    </location>
</feature>
<evidence type="ECO:0000256" key="1">
    <source>
        <dbReference type="SAM" id="Phobius"/>
    </source>
</evidence>
<protein>
    <submittedName>
        <fullName evidence="2">Uncharacterized protein</fullName>
    </submittedName>
</protein>
<dbReference type="AlphaFoldDB" id="A0A2T0N4Q8"/>
<dbReference type="Pfam" id="PF19733">
    <property type="entry name" value="DUF6223"/>
    <property type="match status" value="1"/>
</dbReference>
<keyword evidence="1" id="KW-1133">Transmembrane helix</keyword>
<gene>
    <name evidence="2" type="ORF">B0I32_104107</name>
</gene>
<feature type="transmembrane region" description="Helical" evidence="1">
    <location>
        <begin position="69"/>
        <end position="91"/>
    </location>
</feature>
<keyword evidence="1" id="KW-0472">Membrane</keyword>
<sequence length="147" mass="14132">MSVLVALAAQVVSPVCTTPAECAGQGVDTFLGTPARIWASVAASVALGGVIIGWLALRSARRAGDAGSRAGIVALAAGLIGGLNGAVKLAVADGGLGTGNGVFGAAVALVLGLAGAVLGGLALARSRRAEPSERLTAAETSPRPPTP</sequence>
<evidence type="ECO:0000313" key="2">
    <source>
        <dbReference type="EMBL" id="PRX67351.1"/>
    </source>
</evidence>
<feature type="transmembrane region" description="Helical" evidence="1">
    <location>
        <begin position="38"/>
        <end position="57"/>
    </location>
</feature>
<keyword evidence="3" id="KW-1185">Reference proteome</keyword>
<dbReference type="RefSeq" id="WP_106237329.1">
    <property type="nucleotide sequence ID" value="NZ_PVNG01000004.1"/>
</dbReference>
<reference evidence="2 3" key="1">
    <citation type="submission" date="2018-03" db="EMBL/GenBank/DDBJ databases">
        <title>Genomic Encyclopedia of Type Strains, Phase III (KMG-III): the genomes of soil and plant-associated and newly described type strains.</title>
        <authorList>
            <person name="Whitman W."/>
        </authorList>
    </citation>
    <scope>NUCLEOTIDE SEQUENCE [LARGE SCALE GENOMIC DNA]</scope>
    <source>
        <strain evidence="2 3">CGMCC 4.7104</strain>
    </source>
</reference>
<keyword evidence="1" id="KW-0812">Transmembrane</keyword>
<organism evidence="2 3">
    <name type="scientific">Nonomuraea fuscirosea</name>
    <dbReference type="NCBI Taxonomy" id="1291556"/>
    <lineage>
        <taxon>Bacteria</taxon>
        <taxon>Bacillati</taxon>
        <taxon>Actinomycetota</taxon>
        <taxon>Actinomycetes</taxon>
        <taxon>Streptosporangiales</taxon>
        <taxon>Streptosporangiaceae</taxon>
        <taxon>Nonomuraea</taxon>
    </lineage>
</organism>